<dbReference type="OrthoDB" id="5598844at2759"/>
<dbReference type="EMBL" id="KN832875">
    <property type="protein sequence ID" value="KIN01816.1"/>
    <property type="molecule type" value="Genomic_DNA"/>
</dbReference>
<dbReference type="InParanoid" id="A0A0C3H0T2"/>
<dbReference type="GO" id="GO:0016586">
    <property type="term" value="C:RSC-type complex"/>
    <property type="evidence" value="ECO:0007669"/>
    <property type="project" value="TreeGrafter"/>
</dbReference>
<keyword evidence="5" id="KW-1185">Reference proteome</keyword>
<dbReference type="PANTHER" id="PTHR22597:SF5">
    <property type="entry name" value="LOCALIZATION PROTEIN, PUTATIVE (AFU_ORTHOLOGUE AFUA_1G10600)-RELATED"/>
    <property type="match status" value="1"/>
</dbReference>
<dbReference type="PANTHER" id="PTHR22597">
    <property type="entry name" value="POLYCOMB GROUP PROTEIN"/>
    <property type="match status" value="1"/>
</dbReference>
<reference evidence="5" key="2">
    <citation type="submission" date="2015-01" db="EMBL/GenBank/DDBJ databases">
        <title>Evolutionary Origins and Diversification of the Mycorrhizal Mutualists.</title>
        <authorList>
            <consortium name="DOE Joint Genome Institute"/>
            <consortium name="Mycorrhizal Genomics Consortium"/>
            <person name="Kohler A."/>
            <person name="Kuo A."/>
            <person name="Nagy L.G."/>
            <person name="Floudas D."/>
            <person name="Copeland A."/>
            <person name="Barry K.W."/>
            <person name="Cichocki N."/>
            <person name="Veneault-Fourrey C."/>
            <person name="LaButti K."/>
            <person name="Lindquist E.A."/>
            <person name="Lipzen A."/>
            <person name="Lundell T."/>
            <person name="Morin E."/>
            <person name="Murat C."/>
            <person name="Riley R."/>
            <person name="Ohm R."/>
            <person name="Sun H."/>
            <person name="Tunlid A."/>
            <person name="Henrissat B."/>
            <person name="Grigoriev I.V."/>
            <person name="Hibbett D.S."/>
            <person name="Martin F."/>
        </authorList>
    </citation>
    <scope>NUCLEOTIDE SEQUENCE [LARGE SCALE GENOMIC DNA]</scope>
    <source>
        <strain evidence="5">Zn</strain>
    </source>
</reference>
<gene>
    <name evidence="4" type="ORF">OIDMADRAFT_161369</name>
</gene>
<accession>A0A0C3H0T2</accession>
<feature type="region of interest" description="Disordered" evidence="3">
    <location>
        <begin position="531"/>
        <end position="645"/>
    </location>
</feature>
<feature type="compositionally biased region" description="Polar residues" evidence="3">
    <location>
        <begin position="95"/>
        <end position="113"/>
    </location>
</feature>
<sequence>MYSAQATNGLGVTDGTGTINPAALNSSAISPDTSPRGLKRSRSPNTYGDLPADDTYGEDGDSKPRKRGRPMRSTRPPVMVPESPNQHGMPLSAQPIPQTPQSQTASLPSALNNVTPTQSSPPKTTPKSVVKALPTVRDHTTDQLNDEGDEYLPREYDAEGEKKVTATGHLLGNRDYRCRTFFVPNRGDKLFMLATECARVLGYRDSYLLFNKNRSLYKIIATQAEKEDLIHQEILPFSYRSRQIAIVTAKSMFRQFGSRVIVNGRRVRDDYWESKARKQGFTEEDLAGEKRPGAAKARDAAAVAEANASASLALGHHGDIVYSNSPLHYGLHPQPQTVQPGMLGAPGVAQLPMITLAPEQADMRLRDYSNIQRPRQEITGPAYQDRTQASPPTELLTQAHHAAEYNKQVNSQRDRSNEFLQRQWRQPHEIPEPSIAQQPIGTTDGNASIQALQSPRVSQGGVQQSAMSQQAPQHIMAAQSYSQASRQPNQIAQSPMRGIPQGAMRPDQMGGLSIGTGNMAQAGAYGYASQTQMWPPQAGQSPQQHGFPTYAHTSQQSPHIQQSPHQAVQLRHSGSNPQMQPALQYPGMQGMAQGYPTQGRGLYPDQSPQQFMQATTTGPQPGAQGWAPQPQPGSGSAWGWTGQPQ</sequence>
<organism evidence="4 5">
    <name type="scientific">Oidiodendron maius (strain Zn)</name>
    <dbReference type="NCBI Taxonomy" id="913774"/>
    <lineage>
        <taxon>Eukaryota</taxon>
        <taxon>Fungi</taxon>
        <taxon>Dikarya</taxon>
        <taxon>Ascomycota</taxon>
        <taxon>Pezizomycotina</taxon>
        <taxon>Leotiomycetes</taxon>
        <taxon>Leotiomycetes incertae sedis</taxon>
        <taxon>Myxotrichaceae</taxon>
        <taxon>Oidiodendron</taxon>
    </lineage>
</organism>
<dbReference type="GO" id="GO:0031490">
    <property type="term" value="F:chromatin DNA binding"/>
    <property type="evidence" value="ECO:0007669"/>
    <property type="project" value="TreeGrafter"/>
</dbReference>
<feature type="compositionally biased region" description="Low complexity" evidence="3">
    <location>
        <begin position="114"/>
        <end position="129"/>
    </location>
</feature>
<dbReference type="InterPro" id="IPR013933">
    <property type="entry name" value="CRC_Rsc7/Swp82"/>
</dbReference>
<dbReference type="Proteomes" id="UP000054321">
    <property type="component" value="Unassembled WGS sequence"/>
</dbReference>
<feature type="compositionally biased region" description="Polar residues" evidence="3">
    <location>
        <begin position="531"/>
        <end position="546"/>
    </location>
</feature>
<evidence type="ECO:0000256" key="3">
    <source>
        <dbReference type="SAM" id="MobiDB-lite"/>
    </source>
</evidence>
<name>A0A0C3H0T2_OIDMZ</name>
<feature type="compositionally biased region" description="Low complexity" evidence="3">
    <location>
        <begin position="554"/>
        <end position="566"/>
    </location>
</feature>
<keyword evidence="1" id="KW-0805">Transcription regulation</keyword>
<evidence type="ECO:0000256" key="1">
    <source>
        <dbReference type="ARBA" id="ARBA00023015"/>
    </source>
</evidence>
<evidence type="ECO:0000313" key="4">
    <source>
        <dbReference type="EMBL" id="KIN01816.1"/>
    </source>
</evidence>
<evidence type="ECO:0000313" key="5">
    <source>
        <dbReference type="Proteomes" id="UP000054321"/>
    </source>
</evidence>
<feature type="compositionally biased region" description="Polar residues" evidence="3">
    <location>
        <begin position="572"/>
        <end position="581"/>
    </location>
</feature>
<keyword evidence="2" id="KW-0804">Transcription</keyword>
<proteinExistence type="predicted"/>
<dbReference type="STRING" id="913774.A0A0C3H0T2"/>
<feature type="compositionally biased region" description="Polar residues" evidence="3">
    <location>
        <begin position="1"/>
        <end position="33"/>
    </location>
</feature>
<feature type="compositionally biased region" description="Low complexity" evidence="3">
    <location>
        <begin position="618"/>
        <end position="635"/>
    </location>
</feature>
<reference evidence="4 5" key="1">
    <citation type="submission" date="2014-04" db="EMBL/GenBank/DDBJ databases">
        <authorList>
            <consortium name="DOE Joint Genome Institute"/>
            <person name="Kuo A."/>
            <person name="Martino E."/>
            <person name="Perotto S."/>
            <person name="Kohler A."/>
            <person name="Nagy L.G."/>
            <person name="Floudas D."/>
            <person name="Copeland A."/>
            <person name="Barry K.W."/>
            <person name="Cichocki N."/>
            <person name="Veneault-Fourrey C."/>
            <person name="LaButti K."/>
            <person name="Lindquist E.A."/>
            <person name="Lipzen A."/>
            <person name="Lundell T."/>
            <person name="Morin E."/>
            <person name="Murat C."/>
            <person name="Sun H."/>
            <person name="Tunlid A."/>
            <person name="Henrissat B."/>
            <person name="Grigoriev I.V."/>
            <person name="Hibbett D.S."/>
            <person name="Martin F."/>
            <person name="Nordberg H.P."/>
            <person name="Cantor M.N."/>
            <person name="Hua S.X."/>
        </authorList>
    </citation>
    <scope>NUCLEOTIDE SEQUENCE [LARGE SCALE GENOMIC DNA]</scope>
    <source>
        <strain evidence="4 5">Zn</strain>
    </source>
</reference>
<dbReference type="Pfam" id="PF08624">
    <property type="entry name" value="CRC_subunit"/>
    <property type="match status" value="1"/>
</dbReference>
<protein>
    <submittedName>
        <fullName evidence="4">Uncharacterized protein</fullName>
    </submittedName>
</protein>
<dbReference type="AlphaFoldDB" id="A0A0C3H0T2"/>
<feature type="region of interest" description="Disordered" evidence="3">
    <location>
        <begin position="1"/>
        <end position="129"/>
    </location>
</feature>
<dbReference type="HOGENOM" id="CLU_013061_2_0_1"/>
<feature type="compositionally biased region" description="Polar residues" evidence="3">
    <location>
        <begin position="606"/>
        <end position="617"/>
    </location>
</feature>
<evidence type="ECO:0000256" key="2">
    <source>
        <dbReference type="ARBA" id="ARBA00023163"/>
    </source>
</evidence>